<reference evidence="1" key="2">
    <citation type="submission" date="2021-10" db="EMBL/GenBank/DDBJ databases">
        <title>Phylogenomics reveals ancestral predisposition of the termite-cultivated fungus Termitomyces towards a domesticated lifestyle.</title>
        <authorList>
            <person name="Auxier B."/>
            <person name="Grum-Grzhimaylo A."/>
            <person name="Cardenas M.E."/>
            <person name="Lodge J.D."/>
            <person name="Laessoe T."/>
            <person name="Pedersen O."/>
            <person name="Smith M.E."/>
            <person name="Kuyper T.W."/>
            <person name="Franco-Molano E.A."/>
            <person name="Baroni T.J."/>
            <person name="Aanen D.K."/>
        </authorList>
    </citation>
    <scope>NUCLEOTIDE SEQUENCE</scope>
    <source>
        <strain evidence="1">AP01</strain>
        <tissue evidence="1">Mycelium</tissue>
    </source>
</reference>
<dbReference type="Proteomes" id="UP000775547">
    <property type="component" value="Unassembled WGS sequence"/>
</dbReference>
<protein>
    <submittedName>
        <fullName evidence="1">Uncharacterized protein</fullName>
    </submittedName>
</protein>
<keyword evidence="2" id="KW-1185">Reference proteome</keyword>
<dbReference type="OrthoDB" id="2913000at2759"/>
<evidence type="ECO:0000313" key="1">
    <source>
        <dbReference type="EMBL" id="KAG5640766.1"/>
    </source>
</evidence>
<sequence length="193" mass="21837">MDFTGTFSFMPEIQDEIFECAARMYRRRHAPTLALVSKSAQARVERIIYETIKLSSMRDLDLSTSFYERFQYALHGRPGEFFAERVLNPCVTDDVPESEVVKILAKCTGVRNLAIWNQTVYLVNHRRSFYRAPPAFTPALFLPFASSLSSLSASRRILQLIAQSIRVYISRRHSTIGDLHSPSKAASSPGLTA</sequence>
<proteinExistence type="predicted"/>
<comment type="caution">
    <text evidence="1">The sequence shown here is derived from an EMBL/GenBank/DDBJ whole genome shotgun (WGS) entry which is preliminary data.</text>
</comment>
<reference evidence="1" key="1">
    <citation type="submission" date="2020-07" db="EMBL/GenBank/DDBJ databases">
        <authorList>
            <person name="Nieuwenhuis M."/>
            <person name="Van De Peppel L.J.J."/>
        </authorList>
    </citation>
    <scope>NUCLEOTIDE SEQUENCE</scope>
    <source>
        <strain evidence="1">AP01</strain>
        <tissue evidence="1">Mycelium</tissue>
    </source>
</reference>
<evidence type="ECO:0000313" key="2">
    <source>
        <dbReference type="Proteomes" id="UP000775547"/>
    </source>
</evidence>
<dbReference type="EMBL" id="JABCKV010000517">
    <property type="protein sequence ID" value="KAG5640766.1"/>
    <property type="molecule type" value="Genomic_DNA"/>
</dbReference>
<organism evidence="1 2">
    <name type="scientific">Asterophora parasitica</name>
    <dbReference type="NCBI Taxonomy" id="117018"/>
    <lineage>
        <taxon>Eukaryota</taxon>
        <taxon>Fungi</taxon>
        <taxon>Dikarya</taxon>
        <taxon>Basidiomycota</taxon>
        <taxon>Agaricomycotina</taxon>
        <taxon>Agaricomycetes</taxon>
        <taxon>Agaricomycetidae</taxon>
        <taxon>Agaricales</taxon>
        <taxon>Tricholomatineae</taxon>
        <taxon>Lyophyllaceae</taxon>
        <taxon>Asterophora</taxon>
    </lineage>
</organism>
<dbReference type="AlphaFoldDB" id="A0A9P7K705"/>
<name>A0A9P7K705_9AGAR</name>
<gene>
    <name evidence="1" type="ORF">DXG03_007254</name>
</gene>
<accession>A0A9P7K705</accession>